<dbReference type="InterPro" id="IPR049492">
    <property type="entry name" value="BD-FAE-like_dom"/>
</dbReference>
<dbReference type="EMBL" id="FNDQ01000014">
    <property type="protein sequence ID" value="SDH76546.1"/>
    <property type="molecule type" value="Genomic_DNA"/>
</dbReference>
<dbReference type="STRING" id="702745.SAMN05421818_11420"/>
<dbReference type="InterPro" id="IPR053145">
    <property type="entry name" value="AB_hydrolase_Est10"/>
</dbReference>
<protein>
    <recommendedName>
        <fullName evidence="2">BD-FAE-like domain-containing protein</fullName>
    </recommendedName>
</protein>
<dbReference type="AlphaFoldDB" id="A0A1G8F340"/>
<gene>
    <name evidence="3" type="ORF">SAMN05421818_11420</name>
</gene>
<dbReference type="RefSeq" id="WP_090409117.1">
    <property type="nucleotide sequence ID" value="NZ_FNDQ01000014.1"/>
</dbReference>
<dbReference type="PANTHER" id="PTHR43265">
    <property type="entry name" value="ESTERASE ESTD"/>
    <property type="match status" value="1"/>
</dbReference>
<dbReference type="Pfam" id="PF20434">
    <property type="entry name" value="BD-FAE"/>
    <property type="match status" value="1"/>
</dbReference>
<name>A0A1G8F340_9FLAO</name>
<keyword evidence="4" id="KW-1185">Reference proteome</keyword>
<proteinExistence type="predicted"/>
<dbReference type="PANTHER" id="PTHR43265:SF1">
    <property type="entry name" value="ESTERASE ESTD"/>
    <property type="match status" value="1"/>
</dbReference>
<accession>A0A1G8F340</accession>
<keyword evidence="1" id="KW-0732">Signal</keyword>
<dbReference type="Proteomes" id="UP000243588">
    <property type="component" value="Unassembled WGS sequence"/>
</dbReference>
<organism evidence="3 4">
    <name type="scientific">Myroides phaeus</name>
    <dbReference type="NCBI Taxonomy" id="702745"/>
    <lineage>
        <taxon>Bacteria</taxon>
        <taxon>Pseudomonadati</taxon>
        <taxon>Bacteroidota</taxon>
        <taxon>Flavobacteriia</taxon>
        <taxon>Flavobacteriales</taxon>
        <taxon>Flavobacteriaceae</taxon>
        <taxon>Myroides</taxon>
    </lineage>
</organism>
<dbReference type="GO" id="GO:0052689">
    <property type="term" value="F:carboxylic ester hydrolase activity"/>
    <property type="evidence" value="ECO:0007669"/>
    <property type="project" value="TreeGrafter"/>
</dbReference>
<evidence type="ECO:0000259" key="2">
    <source>
        <dbReference type="Pfam" id="PF20434"/>
    </source>
</evidence>
<dbReference type="SUPFAM" id="SSF53474">
    <property type="entry name" value="alpha/beta-Hydrolases"/>
    <property type="match status" value="1"/>
</dbReference>
<feature type="domain" description="BD-FAE-like" evidence="2">
    <location>
        <begin position="33"/>
        <end position="255"/>
    </location>
</feature>
<dbReference type="InterPro" id="IPR029058">
    <property type="entry name" value="AB_hydrolase_fold"/>
</dbReference>
<feature type="chain" id="PRO_5017369586" description="BD-FAE-like domain-containing protein" evidence="1">
    <location>
        <begin position="20"/>
        <end position="304"/>
    </location>
</feature>
<feature type="signal peptide" evidence="1">
    <location>
        <begin position="1"/>
        <end position="19"/>
    </location>
</feature>
<dbReference type="Gene3D" id="3.40.50.1820">
    <property type="entry name" value="alpha/beta hydrolase"/>
    <property type="match status" value="1"/>
</dbReference>
<evidence type="ECO:0000313" key="3">
    <source>
        <dbReference type="EMBL" id="SDH76546.1"/>
    </source>
</evidence>
<reference evidence="4" key="1">
    <citation type="submission" date="2016-10" db="EMBL/GenBank/DDBJ databases">
        <authorList>
            <person name="Varghese N."/>
            <person name="Submissions S."/>
        </authorList>
    </citation>
    <scope>NUCLEOTIDE SEQUENCE [LARGE SCALE GENOMIC DNA]</scope>
    <source>
        <strain evidence="4">DSM 23313</strain>
    </source>
</reference>
<evidence type="ECO:0000313" key="4">
    <source>
        <dbReference type="Proteomes" id="UP000243588"/>
    </source>
</evidence>
<sequence length="304" mass="33735">MKKLLHTLILCLAIAPAFAQTQTIDIDAELQGDLYKAKSESKQLAIIIAGSGPTDRNGNSLPSLNANSYKLLAEGLQQEGINVFTFDKRIIAKLKNNTIKDYTPDFDENVKDVNLIIAHFKNQYPSITLIGHSEGALVANLATIQNKEVTHFVSLQGAGESIDQIMDWQLIKQMPFFETQIKAIHAQLKSGKPATDIPPMLQGLYNPGNQAYLISWMKYNPTEEIKKVKVPVLIVQGDKDLQVVTEQGELLKKALPTATLTTIKGMNHVLKTVEKDEENLATYSKPLLPLHKEIVPLIANFIKQ</sequence>
<evidence type="ECO:0000256" key="1">
    <source>
        <dbReference type="SAM" id="SignalP"/>
    </source>
</evidence>